<proteinExistence type="predicted"/>
<organism evidence="1 2">
    <name type="scientific">Vibrio pectenicida</name>
    <dbReference type="NCBI Taxonomy" id="62763"/>
    <lineage>
        <taxon>Bacteria</taxon>
        <taxon>Pseudomonadati</taxon>
        <taxon>Pseudomonadota</taxon>
        <taxon>Gammaproteobacteria</taxon>
        <taxon>Vibrionales</taxon>
        <taxon>Vibrionaceae</taxon>
        <taxon>Vibrio</taxon>
    </lineage>
</organism>
<dbReference type="Proteomes" id="UP000269041">
    <property type="component" value="Unassembled WGS sequence"/>
</dbReference>
<gene>
    <name evidence="1" type="ORF">EJA03_01595</name>
</gene>
<protein>
    <submittedName>
        <fullName evidence="1">Uncharacterized protein</fullName>
    </submittedName>
</protein>
<reference evidence="1 2" key="1">
    <citation type="submission" date="2018-12" db="EMBL/GenBank/DDBJ databases">
        <title>Genomic taxonomy of the Vibrionaceae family.</title>
        <authorList>
            <person name="Gomez-Gil B."/>
            <person name="Enciso-Ibarra K."/>
        </authorList>
    </citation>
    <scope>NUCLEOTIDE SEQUENCE [LARGE SCALE GENOMIC DNA]</scope>
    <source>
        <strain evidence="1 2">CAIM 594</strain>
    </source>
</reference>
<comment type="caution">
    <text evidence="1">The sequence shown here is derived from an EMBL/GenBank/DDBJ whole genome shotgun (WGS) entry which is preliminary data.</text>
</comment>
<keyword evidence="2" id="KW-1185">Reference proteome</keyword>
<evidence type="ECO:0000313" key="2">
    <source>
        <dbReference type="Proteomes" id="UP000269041"/>
    </source>
</evidence>
<dbReference type="EMBL" id="RSFA01000003">
    <property type="protein sequence ID" value="RSD32802.1"/>
    <property type="molecule type" value="Genomic_DNA"/>
</dbReference>
<name>A0A3R9EKY9_9VIBR</name>
<evidence type="ECO:0000313" key="1">
    <source>
        <dbReference type="EMBL" id="RSD32802.1"/>
    </source>
</evidence>
<sequence length="77" mass="9237">MGEFHMSKDKNIGEGWNEFYKSYREASQEARRLEILSEDEYQSLEKRRPHLPMCMTSYYSDNWPGGHQFLSNNKTQK</sequence>
<accession>A0A3R9EKY9</accession>
<dbReference type="AlphaFoldDB" id="A0A3R9EKY9"/>